<gene>
    <name evidence="2" type="ORF">B7R25_13975</name>
</gene>
<dbReference type="AlphaFoldDB" id="A0A3E0WA38"/>
<name>A0A3E0WA38_9MICO</name>
<evidence type="ECO:0000313" key="3">
    <source>
        <dbReference type="Proteomes" id="UP000257080"/>
    </source>
</evidence>
<evidence type="ECO:0000259" key="1">
    <source>
        <dbReference type="Pfam" id="PF01869"/>
    </source>
</evidence>
<dbReference type="RefSeq" id="WP_116419569.1">
    <property type="nucleotide sequence ID" value="NZ_NBXC01000027.1"/>
</dbReference>
<dbReference type="InterPro" id="IPR002731">
    <property type="entry name" value="ATPase_BadF"/>
</dbReference>
<reference evidence="2 3" key="1">
    <citation type="submission" date="2017-04" db="EMBL/GenBank/DDBJ databases">
        <title>Comparative genome analysis of Subtercola boreus.</title>
        <authorList>
            <person name="Cho Y.-J."/>
            <person name="Cho A."/>
            <person name="Kim O.-S."/>
            <person name="Lee J.-I."/>
        </authorList>
    </citation>
    <scope>NUCLEOTIDE SEQUENCE [LARGE SCALE GENOMIC DNA]</scope>
    <source>
        <strain evidence="2 3">P28004</strain>
    </source>
</reference>
<dbReference type="PANTHER" id="PTHR43190">
    <property type="entry name" value="N-ACETYL-D-GLUCOSAMINE KINASE"/>
    <property type="match status" value="1"/>
</dbReference>
<dbReference type="OrthoDB" id="8701357at2"/>
<dbReference type="InterPro" id="IPR052519">
    <property type="entry name" value="Euk-type_GlcNAc_Kinase"/>
</dbReference>
<dbReference type="Gene3D" id="3.30.420.40">
    <property type="match status" value="2"/>
</dbReference>
<dbReference type="InterPro" id="IPR043129">
    <property type="entry name" value="ATPase_NBD"/>
</dbReference>
<organism evidence="2 3">
    <name type="scientific">Subtercola boreus</name>
    <dbReference type="NCBI Taxonomy" id="120213"/>
    <lineage>
        <taxon>Bacteria</taxon>
        <taxon>Bacillati</taxon>
        <taxon>Actinomycetota</taxon>
        <taxon>Actinomycetes</taxon>
        <taxon>Micrococcales</taxon>
        <taxon>Microbacteriaceae</taxon>
        <taxon>Subtercola</taxon>
    </lineage>
</organism>
<sequence length="307" mass="31880">MRTIAVDIGQTQSRARVTDSETSFERAYPGFVYGSDLAEFIASTIVQIARSESLGPVEVVAVGATGLYGSAPQASDLISRIAPHLTMSRLLLADDAVPALLGAFSGAEGVAVAAGTGTVGLGYGPTGAARVDGAGSMIGDNGSGWWIGRAGIIAALSAHDGRAGGSHLLLAALEERFGNADDFPRLISAQGSPVATVATFAEQVSLAARRGDSVAQQIWVEAARHLGNVVLASATRAGLSDGFQWTILGGVGRSQDLLEPFLSERIAVRFRHAVHVQPQGSVLDGVAVLQRLDPITPFGRMVTEWHE</sequence>
<dbReference type="PANTHER" id="PTHR43190:SF3">
    <property type="entry name" value="N-ACETYL-D-GLUCOSAMINE KINASE"/>
    <property type="match status" value="1"/>
</dbReference>
<proteinExistence type="predicted"/>
<protein>
    <recommendedName>
        <fullName evidence="1">ATPase BadF/BadG/BcrA/BcrD type domain-containing protein</fullName>
    </recommendedName>
</protein>
<dbReference type="Proteomes" id="UP000257080">
    <property type="component" value="Unassembled WGS sequence"/>
</dbReference>
<dbReference type="SUPFAM" id="SSF53067">
    <property type="entry name" value="Actin-like ATPase domain"/>
    <property type="match status" value="1"/>
</dbReference>
<dbReference type="EMBL" id="NBXE01000031">
    <property type="protein sequence ID" value="RFA25473.1"/>
    <property type="molecule type" value="Genomic_DNA"/>
</dbReference>
<comment type="caution">
    <text evidence="2">The sequence shown here is derived from an EMBL/GenBank/DDBJ whole genome shotgun (WGS) entry which is preliminary data.</text>
</comment>
<evidence type="ECO:0000313" key="2">
    <source>
        <dbReference type="EMBL" id="RFA25473.1"/>
    </source>
</evidence>
<feature type="domain" description="ATPase BadF/BadG/BcrA/BcrD type" evidence="1">
    <location>
        <begin position="6"/>
        <end position="280"/>
    </location>
</feature>
<accession>A0A3E0WA38</accession>
<dbReference type="Pfam" id="PF01869">
    <property type="entry name" value="BcrAD_BadFG"/>
    <property type="match status" value="1"/>
</dbReference>